<evidence type="ECO:0000256" key="1">
    <source>
        <dbReference type="SAM" id="SignalP"/>
    </source>
</evidence>
<dbReference type="EMBL" id="GDJX01014160">
    <property type="protein sequence ID" value="JAT53776.1"/>
    <property type="molecule type" value="Transcribed_RNA"/>
</dbReference>
<accession>A0A1D1YGK7</accession>
<protein>
    <submittedName>
        <fullName evidence="2">Na(+)/H(+) antiporter nhaB</fullName>
    </submittedName>
</protein>
<feature type="chain" id="PRO_5008900205" evidence="1">
    <location>
        <begin position="21"/>
        <end position="132"/>
    </location>
</feature>
<reference evidence="2" key="1">
    <citation type="submission" date="2015-07" db="EMBL/GenBank/DDBJ databases">
        <title>Transcriptome Assembly of Anthurium amnicola.</title>
        <authorList>
            <person name="Suzuki J."/>
        </authorList>
    </citation>
    <scope>NUCLEOTIDE SEQUENCE</scope>
</reference>
<feature type="signal peptide" evidence="1">
    <location>
        <begin position="1"/>
        <end position="20"/>
    </location>
</feature>
<gene>
    <name evidence="2" type="primary">nhaB_3</name>
    <name evidence="2" type="ORF">g.148123</name>
</gene>
<dbReference type="AlphaFoldDB" id="A0A1D1YGK7"/>
<evidence type="ECO:0000313" key="2">
    <source>
        <dbReference type="EMBL" id="JAT53776.1"/>
    </source>
</evidence>
<proteinExistence type="predicted"/>
<keyword evidence="1" id="KW-0732">Signal</keyword>
<sequence>MKSTLTIILFFLFMTAVAYSKTVNQIKTIDSVPLPLVIAKDEHDPNNYIVKSQWYGFGHSSDEKITHILTCKDKNVKVKPTRQVKTFSDYEAHYEIKVPENADIVLCQRNMKTVDNEFLGFSTFSFRHTSQK</sequence>
<organism evidence="2">
    <name type="scientific">Anthurium amnicola</name>
    <dbReference type="NCBI Taxonomy" id="1678845"/>
    <lineage>
        <taxon>Eukaryota</taxon>
        <taxon>Viridiplantae</taxon>
        <taxon>Streptophyta</taxon>
        <taxon>Embryophyta</taxon>
        <taxon>Tracheophyta</taxon>
        <taxon>Spermatophyta</taxon>
        <taxon>Magnoliopsida</taxon>
        <taxon>Liliopsida</taxon>
        <taxon>Araceae</taxon>
        <taxon>Pothoideae</taxon>
        <taxon>Potheae</taxon>
        <taxon>Anthurium</taxon>
    </lineage>
</organism>
<name>A0A1D1YGK7_9ARAE</name>